<keyword evidence="2" id="KW-1185">Reference proteome</keyword>
<name>A0AAW2DD71_9ROSI</name>
<comment type="caution">
    <text evidence="1">The sequence shown here is derived from an EMBL/GenBank/DDBJ whole genome shotgun (WGS) entry which is preliminary data.</text>
</comment>
<dbReference type="SUPFAM" id="SSF52058">
    <property type="entry name" value="L domain-like"/>
    <property type="match status" value="1"/>
</dbReference>
<proteinExistence type="predicted"/>
<dbReference type="InterPro" id="IPR032675">
    <property type="entry name" value="LRR_dom_sf"/>
</dbReference>
<dbReference type="EMBL" id="JAZDWU010000003">
    <property type="protein sequence ID" value="KAL0007569.1"/>
    <property type="molecule type" value="Genomic_DNA"/>
</dbReference>
<dbReference type="Proteomes" id="UP001459277">
    <property type="component" value="Unassembled WGS sequence"/>
</dbReference>
<evidence type="ECO:0000313" key="2">
    <source>
        <dbReference type="Proteomes" id="UP001459277"/>
    </source>
</evidence>
<dbReference type="Gene3D" id="3.80.10.10">
    <property type="entry name" value="Ribonuclease Inhibitor"/>
    <property type="match status" value="1"/>
</dbReference>
<gene>
    <name evidence="1" type="ORF">SO802_009071</name>
</gene>
<accession>A0AAW2DD71</accession>
<reference evidence="1 2" key="1">
    <citation type="submission" date="2024-01" db="EMBL/GenBank/DDBJ databases">
        <title>A telomere-to-telomere, gap-free genome of sweet tea (Lithocarpus litseifolius).</title>
        <authorList>
            <person name="Zhou J."/>
        </authorList>
    </citation>
    <scope>NUCLEOTIDE SEQUENCE [LARGE SCALE GENOMIC DNA]</scope>
    <source>
        <strain evidence="1">Zhou-2022a</strain>
        <tissue evidence="1">Leaf</tissue>
    </source>
</reference>
<protein>
    <submittedName>
        <fullName evidence="1">Uncharacterized protein</fullName>
    </submittedName>
</protein>
<dbReference type="AlphaFoldDB" id="A0AAW2DD71"/>
<sequence length="161" mass="18249">MTQLTHDPIDPTLTRPDPTHIPSAKLRLASGPTGFLCLTTLDLSYHLIRVELDPWMQPDYFPVLTDLSLASTGFVTIPESISRFPRLLRLKIEDYKKLREIPRLPQSIRTVNARDCDRLDTQSSSRLLNQFGEILGILPNTVAEAATSFDSYWELSYTTSN</sequence>
<evidence type="ECO:0000313" key="1">
    <source>
        <dbReference type="EMBL" id="KAL0007569.1"/>
    </source>
</evidence>
<organism evidence="1 2">
    <name type="scientific">Lithocarpus litseifolius</name>
    <dbReference type="NCBI Taxonomy" id="425828"/>
    <lineage>
        <taxon>Eukaryota</taxon>
        <taxon>Viridiplantae</taxon>
        <taxon>Streptophyta</taxon>
        <taxon>Embryophyta</taxon>
        <taxon>Tracheophyta</taxon>
        <taxon>Spermatophyta</taxon>
        <taxon>Magnoliopsida</taxon>
        <taxon>eudicotyledons</taxon>
        <taxon>Gunneridae</taxon>
        <taxon>Pentapetalae</taxon>
        <taxon>rosids</taxon>
        <taxon>fabids</taxon>
        <taxon>Fagales</taxon>
        <taxon>Fagaceae</taxon>
        <taxon>Lithocarpus</taxon>
    </lineage>
</organism>